<evidence type="ECO:0000259" key="3">
    <source>
        <dbReference type="PROSITE" id="PS50054"/>
    </source>
</evidence>
<name>A0A6G0XBV7_9STRA</name>
<proteinExistence type="predicted"/>
<keyword evidence="6" id="KW-1185">Reference proteome</keyword>
<dbReference type="PROSITE" id="PS50054">
    <property type="entry name" value="TYR_PHOSPHATASE_DUAL"/>
    <property type="match status" value="1"/>
</dbReference>
<evidence type="ECO:0000259" key="4">
    <source>
        <dbReference type="PROSITE" id="PS50056"/>
    </source>
</evidence>
<dbReference type="GO" id="GO:0008962">
    <property type="term" value="F:phosphatidylglycerophosphatase activity"/>
    <property type="evidence" value="ECO:0007669"/>
    <property type="project" value="TreeGrafter"/>
</dbReference>
<dbReference type="FunFam" id="3.90.190.10:FF:000157">
    <property type="entry name" value="Protein-tyrosine phosphatase"/>
    <property type="match status" value="1"/>
</dbReference>
<dbReference type="Gene3D" id="3.90.190.10">
    <property type="entry name" value="Protein tyrosine phosphatase superfamily"/>
    <property type="match status" value="1"/>
</dbReference>
<organism evidence="5 6">
    <name type="scientific">Aphanomyces euteiches</name>
    <dbReference type="NCBI Taxonomy" id="100861"/>
    <lineage>
        <taxon>Eukaryota</taxon>
        <taxon>Sar</taxon>
        <taxon>Stramenopiles</taxon>
        <taxon>Oomycota</taxon>
        <taxon>Saprolegniomycetes</taxon>
        <taxon>Saprolegniales</taxon>
        <taxon>Verrucalvaceae</taxon>
        <taxon>Aphanomyces</taxon>
    </lineage>
</organism>
<protein>
    <recommendedName>
        <fullName evidence="7">Tyrosine specific protein phosphatases domain-containing protein</fullName>
    </recommendedName>
</protein>
<feature type="domain" description="Tyrosine specific protein phosphatases" evidence="4">
    <location>
        <begin position="122"/>
        <end position="190"/>
    </location>
</feature>
<dbReference type="Proteomes" id="UP000481153">
    <property type="component" value="Unassembled WGS sequence"/>
</dbReference>
<keyword evidence="2" id="KW-0904">Protein phosphatase</keyword>
<reference evidence="5 6" key="1">
    <citation type="submission" date="2019-07" db="EMBL/GenBank/DDBJ databases">
        <title>Genomics analysis of Aphanomyces spp. identifies a new class of oomycete effector associated with host adaptation.</title>
        <authorList>
            <person name="Gaulin E."/>
        </authorList>
    </citation>
    <scope>NUCLEOTIDE SEQUENCE [LARGE SCALE GENOMIC DNA]</scope>
    <source>
        <strain evidence="5 6">ATCC 201684</strain>
    </source>
</reference>
<accession>A0A6G0XBV7</accession>
<dbReference type="InterPro" id="IPR020422">
    <property type="entry name" value="TYR_PHOSPHATASE_DUAL_dom"/>
</dbReference>
<dbReference type="Pfam" id="PF00782">
    <property type="entry name" value="DSPc"/>
    <property type="match status" value="1"/>
</dbReference>
<dbReference type="InterPro" id="IPR000340">
    <property type="entry name" value="Dual-sp_phosphatase_cat-dom"/>
</dbReference>
<dbReference type="SUPFAM" id="SSF52799">
    <property type="entry name" value="(Phosphotyrosine protein) phosphatases II"/>
    <property type="match status" value="1"/>
</dbReference>
<dbReference type="GO" id="GO:0004721">
    <property type="term" value="F:phosphoprotein phosphatase activity"/>
    <property type="evidence" value="ECO:0007669"/>
    <property type="project" value="UniProtKB-KW"/>
</dbReference>
<comment type="caution">
    <text evidence="5">The sequence shown here is derived from an EMBL/GenBank/DDBJ whole genome shotgun (WGS) entry which is preliminary data.</text>
</comment>
<sequence>MLQQIESDMAEEDKRGRQHASVLQTTVYHVSLAYNLVMNKLTSRTWWTRITDHVILGALPLHGRNHHTMLKSEGVVAVVTMNEPFELEKTVLGTPVTPDEWSALGIDQCIGTTQDFTPPELDTLIRCVNFVQRHVNQGGTVYVHCKAGRGRSTLVVAAYLMQTNKWTIDQAFEFIQAKRSHIVVQKRKLVDFQRYLDSTDRA</sequence>
<dbReference type="VEuPathDB" id="FungiDB:AeMF1_015578"/>
<feature type="domain" description="Tyrosine-protein phosphatase" evidence="3">
    <location>
        <begin position="46"/>
        <end position="202"/>
    </location>
</feature>
<dbReference type="PROSITE" id="PS50056">
    <property type="entry name" value="TYR_PHOSPHATASE_2"/>
    <property type="match status" value="1"/>
</dbReference>
<keyword evidence="1" id="KW-0378">Hydrolase</keyword>
<evidence type="ECO:0000256" key="2">
    <source>
        <dbReference type="ARBA" id="ARBA00022912"/>
    </source>
</evidence>
<dbReference type="GO" id="GO:0004439">
    <property type="term" value="F:phosphatidylinositol-4,5-bisphosphate 5-phosphatase activity"/>
    <property type="evidence" value="ECO:0007669"/>
    <property type="project" value="TreeGrafter"/>
</dbReference>
<dbReference type="InterPro" id="IPR000387">
    <property type="entry name" value="Tyr_Pase_dom"/>
</dbReference>
<dbReference type="PANTHER" id="PTHR46712">
    <property type="entry name" value="PHOSPHATIDYLGLYCEROPHOSPHATASE AND PROTEIN-TYROSINE PHOSPHATASE 1"/>
    <property type="match status" value="1"/>
</dbReference>
<dbReference type="EMBL" id="VJMJ01000084">
    <property type="protein sequence ID" value="KAF0737503.1"/>
    <property type="molecule type" value="Genomic_DNA"/>
</dbReference>
<evidence type="ECO:0008006" key="7">
    <source>
        <dbReference type="Google" id="ProtNLM"/>
    </source>
</evidence>
<gene>
    <name evidence="5" type="ORF">Ae201684_006662</name>
</gene>
<dbReference type="SMART" id="SM00195">
    <property type="entry name" value="DSPc"/>
    <property type="match status" value="1"/>
</dbReference>
<dbReference type="InterPro" id="IPR016130">
    <property type="entry name" value="Tyr_Pase_AS"/>
</dbReference>
<dbReference type="InterPro" id="IPR042165">
    <property type="entry name" value="PTPMT1"/>
</dbReference>
<evidence type="ECO:0000313" key="6">
    <source>
        <dbReference type="Proteomes" id="UP000481153"/>
    </source>
</evidence>
<dbReference type="AlphaFoldDB" id="A0A6G0XBV7"/>
<dbReference type="PANTHER" id="PTHR46712:SF1">
    <property type="entry name" value="PHOSPHATIDYLGLYCEROPHOSPHATASE AND PROTEIN-TYROSINE PHOSPHATASE 1"/>
    <property type="match status" value="1"/>
</dbReference>
<evidence type="ECO:0000313" key="5">
    <source>
        <dbReference type="EMBL" id="KAF0737503.1"/>
    </source>
</evidence>
<dbReference type="PROSITE" id="PS00383">
    <property type="entry name" value="TYR_PHOSPHATASE_1"/>
    <property type="match status" value="1"/>
</dbReference>
<dbReference type="InterPro" id="IPR029021">
    <property type="entry name" value="Prot-tyrosine_phosphatase-like"/>
</dbReference>
<evidence type="ECO:0000256" key="1">
    <source>
        <dbReference type="ARBA" id="ARBA00022801"/>
    </source>
</evidence>